<feature type="transmembrane region" description="Helical" evidence="6">
    <location>
        <begin position="292"/>
        <end position="312"/>
    </location>
</feature>
<dbReference type="Pfam" id="PF13440">
    <property type="entry name" value="Polysacc_synt_3"/>
    <property type="match status" value="1"/>
</dbReference>
<dbReference type="RefSeq" id="WP_036966054.1">
    <property type="nucleotide sequence ID" value="NZ_CP032090.1"/>
</dbReference>
<evidence type="ECO:0000313" key="7">
    <source>
        <dbReference type="EMBL" id="AXV66166.1"/>
    </source>
</evidence>
<keyword evidence="2" id="KW-1003">Cell membrane</keyword>
<dbReference type="KEGG" id="pdj:D0907_13210"/>
<feature type="transmembrane region" description="Helical" evidence="6">
    <location>
        <begin position="355"/>
        <end position="374"/>
    </location>
</feature>
<dbReference type="EMBL" id="FPAZ01000006">
    <property type="protein sequence ID" value="SFT64628.1"/>
    <property type="molecule type" value="Genomic_DNA"/>
</dbReference>
<evidence type="ECO:0000313" key="10">
    <source>
        <dbReference type="Proteomes" id="UP000264605"/>
    </source>
</evidence>
<gene>
    <name evidence="7" type="ORF">D0907_13210</name>
    <name evidence="8" type="ORF">SAMN04487854_106114</name>
</gene>
<evidence type="ECO:0000256" key="6">
    <source>
        <dbReference type="SAM" id="Phobius"/>
    </source>
</evidence>
<dbReference type="GO" id="GO:0005886">
    <property type="term" value="C:plasma membrane"/>
    <property type="evidence" value="ECO:0007669"/>
    <property type="project" value="UniProtKB-SubCell"/>
</dbReference>
<evidence type="ECO:0000256" key="1">
    <source>
        <dbReference type="ARBA" id="ARBA00004651"/>
    </source>
</evidence>
<dbReference type="PANTHER" id="PTHR30250:SF11">
    <property type="entry name" value="O-ANTIGEN TRANSPORTER-RELATED"/>
    <property type="match status" value="1"/>
</dbReference>
<keyword evidence="9" id="KW-1185">Reference proteome</keyword>
<evidence type="ECO:0000256" key="4">
    <source>
        <dbReference type="ARBA" id="ARBA00022989"/>
    </source>
</evidence>
<dbReference type="PANTHER" id="PTHR30250">
    <property type="entry name" value="PST FAMILY PREDICTED COLANIC ACID TRANSPORTER"/>
    <property type="match status" value="1"/>
</dbReference>
<feature type="transmembrane region" description="Helical" evidence="6">
    <location>
        <begin position="176"/>
        <end position="198"/>
    </location>
</feature>
<protein>
    <submittedName>
        <fullName evidence="7">Lipopolysaccharide biosynthesis protein</fullName>
    </submittedName>
    <submittedName>
        <fullName evidence="8">Membrane protein involved in the export of O-antigen and teichoic acid</fullName>
    </submittedName>
</protein>
<feature type="transmembrane region" description="Helical" evidence="6">
    <location>
        <begin position="219"/>
        <end position="243"/>
    </location>
</feature>
<feature type="transmembrane region" description="Helical" evidence="6">
    <location>
        <begin position="39"/>
        <end position="65"/>
    </location>
</feature>
<reference evidence="7 10" key="2">
    <citation type="submission" date="2018-08" db="EMBL/GenBank/DDBJ databases">
        <title>Draft genome sequence of Pseudoalteromonas donghaensis HJ51.</title>
        <authorList>
            <person name="Oh J."/>
            <person name="Roh D."/>
        </authorList>
    </citation>
    <scope>NUCLEOTIDE SEQUENCE [LARGE SCALE GENOMIC DNA]</scope>
    <source>
        <strain evidence="7 10">HJ51</strain>
    </source>
</reference>
<evidence type="ECO:0000256" key="2">
    <source>
        <dbReference type="ARBA" id="ARBA00022475"/>
    </source>
</evidence>
<evidence type="ECO:0000313" key="8">
    <source>
        <dbReference type="EMBL" id="SFT64628.1"/>
    </source>
</evidence>
<dbReference type="Proteomes" id="UP000183805">
    <property type="component" value="Unassembled WGS sequence"/>
</dbReference>
<evidence type="ECO:0000256" key="3">
    <source>
        <dbReference type="ARBA" id="ARBA00022692"/>
    </source>
</evidence>
<sequence length="418" mass="45840">MNKDVVKGFLSLSSFTALNHGSRIILTLCLARLLTTDEFGTFAALLALCEILLLPASMGFSSSLMRISYPLYTHQQHDLLRGLRHVYLAASAIFGVLFVASIVISFQAISPHQSAKEHVIYLLLLVPIGAIMQSQSAFLVALNKPKIGLITQQCIFELLSALLCLLLYFSYGELSLVSICVLLFCSMLCVVCYQYWLIKGIIEPRIARYQTKQWCKDSLIMLASGAGTVLVAKLDVLLVHHWFGAQGVSVFFPAVVIAGLLTILGNAANQYLKPILMAENDNSKAVSELMSVLWRFNFGAIIILALLAKPLLSLYGETQLQQGFWVLMLMLLGQLFLPARILASSLIKLKGNPLINLYVLLAATSVTILMAFILKDQWGLLGVAIAFSGGFILGALSRMVIVCTHMRLPLAVVFGLVR</sequence>
<accession>A0AAD0S164</accession>
<evidence type="ECO:0000256" key="5">
    <source>
        <dbReference type="ARBA" id="ARBA00023136"/>
    </source>
</evidence>
<keyword evidence="3 6" id="KW-0812">Transmembrane</keyword>
<feature type="transmembrane region" description="Helical" evidence="6">
    <location>
        <begin position="249"/>
        <end position="272"/>
    </location>
</feature>
<evidence type="ECO:0000313" key="9">
    <source>
        <dbReference type="Proteomes" id="UP000183805"/>
    </source>
</evidence>
<feature type="transmembrane region" description="Helical" evidence="6">
    <location>
        <begin position="154"/>
        <end position="170"/>
    </location>
</feature>
<dbReference type="GeneID" id="99506431"/>
<organism evidence="7 10">
    <name type="scientific">Pseudoalteromonas lipolytica</name>
    <dbReference type="NCBI Taxonomy" id="570156"/>
    <lineage>
        <taxon>Bacteria</taxon>
        <taxon>Pseudomonadati</taxon>
        <taxon>Pseudomonadota</taxon>
        <taxon>Gammaproteobacteria</taxon>
        <taxon>Alteromonadales</taxon>
        <taxon>Pseudoalteromonadaceae</taxon>
        <taxon>Pseudoalteromonas</taxon>
    </lineage>
</organism>
<comment type="subcellular location">
    <subcellularLocation>
        <location evidence="1">Cell membrane</location>
        <topology evidence="1">Multi-pass membrane protein</topology>
    </subcellularLocation>
</comment>
<proteinExistence type="predicted"/>
<dbReference type="InterPro" id="IPR050833">
    <property type="entry name" value="Poly_Biosynth_Transport"/>
</dbReference>
<dbReference type="Proteomes" id="UP000264605">
    <property type="component" value="Chromosome"/>
</dbReference>
<dbReference type="AlphaFoldDB" id="A0AAD0S164"/>
<keyword evidence="5 6" id="KW-0472">Membrane</keyword>
<feature type="transmembrane region" description="Helical" evidence="6">
    <location>
        <begin position="324"/>
        <end position="343"/>
    </location>
</feature>
<dbReference type="EMBL" id="CP032090">
    <property type="protein sequence ID" value="AXV66166.1"/>
    <property type="molecule type" value="Genomic_DNA"/>
</dbReference>
<name>A0AAD0S164_9GAMM</name>
<reference evidence="8 9" key="1">
    <citation type="submission" date="2016-10" db="EMBL/GenBank/DDBJ databases">
        <authorList>
            <person name="Varghese N."/>
            <person name="Submissions S."/>
        </authorList>
    </citation>
    <scope>NUCLEOTIDE SEQUENCE [LARGE SCALE GENOMIC DNA]</scope>
    <source>
        <strain evidence="8 9">CGMCC 1.8499</strain>
    </source>
</reference>
<keyword evidence="4 6" id="KW-1133">Transmembrane helix</keyword>
<feature type="transmembrane region" description="Helical" evidence="6">
    <location>
        <begin position="120"/>
        <end position="142"/>
    </location>
</feature>
<feature type="transmembrane region" description="Helical" evidence="6">
    <location>
        <begin position="380"/>
        <end position="401"/>
    </location>
</feature>
<feature type="transmembrane region" description="Helical" evidence="6">
    <location>
        <begin position="86"/>
        <end position="108"/>
    </location>
</feature>